<sequence>MASYSSGHGTFPDGRVSAQFSTVTRLLVHPASPVLLTKNGLLGALDSVARIDKAVARRTPKSDKRFACQYRCGPPPEFPLASPRSGIVHYFCGPNRPESIARRCRSMPELPATIDRTAFHERIKSPSFGCPPIHAGPCP</sequence>
<dbReference type="PANTHER" id="PTHR47188:SF1">
    <property type="entry name" value="PROTEIN TAR1"/>
    <property type="match status" value="1"/>
</dbReference>
<dbReference type="GO" id="GO:0043457">
    <property type="term" value="P:regulation of cellular respiration"/>
    <property type="evidence" value="ECO:0007669"/>
    <property type="project" value="InterPro"/>
</dbReference>
<gene>
    <name evidence="1" type="ORF">T459_34603</name>
</gene>
<comment type="caution">
    <text evidence="1">The sequence shown here is derived from an EMBL/GenBank/DDBJ whole genome shotgun (WGS) entry which is preliminary data.</text>
</comment>
<keyword evidence="2" id="KW-1185">Reference proteome</keyword>
<protein>
    <submittedName>
        <fullName evidence="1">Uncharacterized protein</fullName>
    </submittedName>
</protein>
<reference evidence="1 2" key="1">
    <citation type="journal article" date="2014" name="Nat. Genet.">
        <title>Genome sequence of the hot pepper provides insights into the evolution of pungency in Capsicum species.</title>
        <authorList>
            <person name="Kim S."/>
            <person name="Park M."/>
            <person name="Yeom S.I."/>
            <person name="Kim Y.M."/>
            <person name="Lee J.M."/>
            <person name="Lee H.A."/>
            <person name="Seo E."/>
            <person name="Choi J."/>
            <person name="Cheong K."/>
            <person name="Kim K.T."/>
            <person name="Jung K."/>
            <person name="Lee G.W."/>
            <person name="Oh S.K."/>
            <person name="Bae C."/>
            <person name="Kim S.B."/>
            <person name="Lee H.Y."/>
            <person name="Kim S.Y."/>
            <person name="Kim M.S."/>
            <person name="Kang B.C."/>
            <person name="Jo Y.D."/>
            <person name="Yang H.B."/>
            <person name="Jeong H.J."/>
            <person name="Kang W.H."/>
            <person name="Kwon J.K."/>
            <person name="Shin C."/>
            <person name="Lim J.Y."/>
            <person name="Park J.H."/>
            <person name="Huh J.H."/>
            <person name="Kim J.S."/>
            <person name="Kim B.D."/>
            <person name="Cohen O."/>
            <person name="Paran I."/>
            <person name="Suh M.C."/>
            <person name="Lee S.B."/>
            <person name="Kim Y.K."/>
            <person name="Shin Y."/>
            <person name="Noh S.J."/>
            <person name="Park J."/>
            <person name="Seo Y.S."/>
            <person name="Kwon S.Y."/>
            <person name="Kim H.A."/>
            <person name="Park J.M."/>
            <person name="Kim H.J."/>
            <person name="Choi S.B."/>
            <person name="Bosland P.W."/>
            <person name="Reeves G."/>
            <person name="Jo S.H."/>
            <person name="Lee B.W."/>
            <person name="Cho H.T."/>
            <person name="Choi H.S."/>
            <person name="Lee M.S."/>
            <person name="Yu Y."/>
            <person name="Do Choi Y."/>
            <person name="Park B.S."/>
            <person name="van Deynze A."/>
            <person name="Ashrafi H."/>
            <person name="Hill T."/>
            <person name="Kim W.T."/>
            <person name="Pai H.S."/>
            <person name="Ahn H.K."/>
            <person name="Yeam I."/>
            <person name="Giovannoni J.J."/>
            <person name="Rose J.K."/>
            <person name="Sorensen I."/>
            <person name="Lee S.J."/>
            <person name="Kim R.W."/>
            <person name="Choi I.Y."/>
            <person name="Choi B.S."/>
            <person name="Lim J.S."/>
            <person name="Lee Y.H."/>
            <person name="Choi D."/>
        </authorList>
    </citation>
    <scope>NUCLEOTIDE SEQUENCE [LARGE SCALE GENOMIC DNA]</scope>
    <source>
        <strain evidence="2">cv. CM334</strain>
    </source>
</reference>
<name>A0A2G2XVM7_CAPAN</name>
<dbReference type="EMBL" id="AYRZ02000140">
    <property type="protein sequence ID" value="PHT61545.1"/>
    <property type="molecule type" value="Genomic_DNA"/>
</dbReference>
<dbReference type="Gramene" id="PHT61545">
    <property type="protein sequence ID" value="PHT61545"/>
    <property type="gene ID" value="T459_34603"/>
</dbReference>
<proteinExistence type="predicted"/>
<dbReference type="Proteomes" id="UP000222542">
    <property type="component" value="Unassembled WGS sequence"/>
</dbReference>
<dbReference type="InterPro" id="IPR044792">
    <property type="entry name" value="TAR1"/>
</dbReference>
<reference evidence="1 2" key="2">
    <citation type="journal article" date="2017" name="Genome Biol.">
        <title>New reference genome sequences of hot pepper reveal the massive evolution of plant disease-resistance genes by retroduplication.</title>
        <authorList>
            <person name="Kim S."/>
            <person name="Park J."/>
            <person name="Yeom S.I."/>
            <person name="Kim Y.M."/>
            <person name="Seo E."/>
            <person name="Kim K.T."/>
            <person name="Kim M.S."/>
            <person name="Lee J.M."/>
            <person name="Cheong K."/>
            <person name="Shin H.S."/>
            <person name="Kim S.B."/>
            <person name="Han K."/>
            <person name="Lee J."/>
            <person name="Park M."/>
            <person name="Lee H.A."/>
            <person name="Lee H.Y."/>
            <person name="Lee Y."/>
            <person name="Oh S."/>
            <person name="Lee J.H."/>
            <person name="Choi E."/>
            <person name="Choi E."/>
            <person name="Lee S.E."/>
            <person name="Jeon J."/>
            <person name="Kim H."/>
            <person name="Choi G."/>
            <person name="Song H."/>
            <person name="Lee J."/>
            <person name="Lee S.C."/>
            <person name="Kwon J.K."/>
            <person name="Lee H.Y."/>
            <person name="Koo N."/>
            <person name="Hong Y."/>
            <person name="Kim R.W."/>
            <person name="Kang W.H."/>
            <person name="Huh J.H."/>
            <person name="Kang B.C."/>
            <person name="Yang T.J."/>
            <person name="Lee Y.H."/>
            <person name="Bennetzen J.L."/>
            <person name="Choi D."/>
        </authorList>
    </citation>
    <scope>NUCLEOTIDE SEQUENCE [LARGE SCALE GENOMIC DNA]</scope>
    <source>
        <strain evidence="2">cv. CM334</strain>
    </source>
</reference>
<evidence type="ECO:0000313" key="1">
    <source>
        <dbReference type="EMBL" id="PHT61545.1"/>
    </source>
</evidence>
<organism evidence="1 2">
    <name type="scientific">Capsicum annuum</name>
    <name type="common">Capsicum pepper</name>
    <dbReference type="NCBI Taxonomy" id="4072"/>
    <lineage>
        <taxon>Eukaryota</taxon>
        <taxon>Viridiplantae</taxon>
        <taxon>Streptophyta</taxon>
        <taxon>Embryophyta</taxon>
        <taxon>Tracheophyta</taxon>
        <taxon>Spermatophyta</taxon>
        <taxon>Magnoliopsida</taxon>
        <taxon>eudicotyledons</taxon>
        <taxon>Gunneridae</taxon>
        <taxon>Pentapetalae</taxon>
        <taxon>asterids</taxon>
        <taxon>lamiids</taxon>
        <taxon>Solanales</taxon>
        <taxon>Solanaceae</taxon>
        <taxon>Solanoideae</taxon>
        <taxon>Capsiceae</taxon>
        <taxon>Capsicum</taxon>
    </lineage>
</organism>
<evidence type="ECO:0000313" key="2">
    <source>
        <dbReference type="Proteomes" id="UP000222542"/>
    </source>
</evidence>
<dbReference type="AlphaFoldDB" id="A0A2G2XVM7"/>
<dbReference type="PANTHER" id="PTHR47188">
    <property type="entry name" value="PROTEIN TAR1"/>
    <property type="match status" value="1"/>
</dbReference>
<accession>A0A2G2XVM7</accession>